<dbReference type="RefSeq" id="WP_093163156.1">
    <property type="nucleotide sequence ID" value="NZ_FNEK01000077.1"/>
</dbReference>
<keyword evidence="5" id="KW-1185">Reference proteome</keyword>
<evidence type="ECO:0000313" key="4">
    <source>
        <dbReference type="EMBL" id="SDL29654.1"/>
    </source>
</evidence>
<dbReference type="GO" id="GO:0050531">
    <property type="term" value="F:mannosyl-3-phosphoglycerate phosphatase activity"/>
    <property type="evidence" value="ECO:0007669"/>
    <property type="project" value="InterPro"/>
</dbReference>
<dbReference type="AlphaFoldDB" id="A0A1G9IXT7"/>
<dbReference type="SFLD" id="SFLDG01140">
    <property type="entry name" value="C2.B:_Phosphomannomutase_and_P"/>
    <property type="match status" value="1"/>
</dbReference>
<evidence type="ECO:0000256" key="3">
    <source>
        <dbReference type="ARBA" id="ARBA00022842"/>
    </source>
</evidence>
<accession>A0A1G9IXT7</accession>
<dbReference type="GO" id="GO:0051479">
    <property type="term" value="P:mannosylglycerate biosynthetic process"/>
    <property type="evidence" value="ECO:0007669"/>
    <property type="project" value="InterPro"/>
</dbReference>
<dbReference type="OrthoDB" id="193379at2"/>
<dbReference type="PANTHER" id="PTHR10000:SF8">
    <property type="entry name" value="HAD SUPERFAMILY HYDROLASE-LIKE, TYPE 3"/>
    <property type="match status" value="1"/>
</dbReference>
<proteinExistence type="predicted"/>
<name>A0A1G9IXT7_9RHOB</name>
<dbReference type="SFLD" id="SFLDS00003">
    <property type="entry name" value="Haloacid_Dehalogenase"/>
    <property type="match status" value="1"/>
</dbReference>
<reference evidence="4 5" key="1">
    <citation type="submission" date="2016-10" db="EMBL/GenBank/DDBJ databases">
        <authorList>
            <person name="de Groot N.N."/>
        </authorList>
    </citation>
    <scope>NUCLEOTIDE SEQUENCE [LARGE SCALE GENOMIC DNA]</scope>
    <source>
        <strain evidence="4 5">DSM 25294</strain>
    </source>
</reference>
<evidence type="ECO:0000313" key="5">
    <source>
        <dbReference type="Proteomes" id="UP000199382"/>
    </source>
</evidence>
<keyword evidence="3" id="KW-0460">Magnesium</keyword>
<dbReference type="Gene3D" id="3.40.50.1000">
    <property type="entry name" value="HAD superfamily/HAD-like"/>
    <property type="match status" value="1"/>
</dbReference>
<organism evidence="4 5">
    <name type="scientific">Aliiruegeria lutimaris</name>
    <dbReference type="NCBI Taxonomy" id="571298"/>
    <lineage>
        <taxon>Bacteria</taxon>
        <taxon>Pseudomonadati</taxon>
        <taxon>Pseudomonadota</taxon>
        <taxon>Alphaproteobacteria</taxon>
        <taxon>Rhodobacterales</taxon>
        <taxon>Roseobacteraceae</taxon>
        <taxon>Aliiruegeria</taxon>
    </lineage>
</organism>
<dbReference type="SFLD" id="SFLDG01142">
    <property type="entry name" value="C2.B.2:_Mannosyl-3-phosphoglyc"/>
    <property type="match status" value="1"/>
</dbReference>
<dbReference type="InterPro" id="IPR036412">
    <property type="entry name" value="HAD-like_sf"/>
</dbReference>
<dbReference type="GO" id="GO:0000287">
    <property type="term" value="F:magnesium ion binding"/>
    <property type="evidence" value="ECO:0007669"/>
    <property type="project" value="TreeGrafter"/>
</dbReference>
<keyword evidence="1" id="KW-0479">Metal-binding</keyword>
<dbReference type="EMBL" id="FNEK01000077">
    <property type="protein sequence ID" value="SDL29654.1"/>
    <property type="molecule type" value="Genomic_DNA"/>
</dbReference>
<dbReference type="Pfam" id="PF08282">
    <property type="entry name" value="Hydrolase_3"/>
    <property type="match status" value="2"/>
</dbReference>
<dbReference type="PANTHER" id="PTHR10000">
    <property type="entry name" value="PHOSPHOSERINE PHOSPHATASE"/>
    <property type="match status" value="1"/>
</dbReference>
<dbReference type="InterPro" id="IPR006381">
    <property type="entry name" value="HAD-SF-IIB-MPGP"/>
</dbReference>
<dbReference type="Gene3D" id="3.30.980.20">
    <property type="entry name" value="Putative mannosyl-3-phosphoglycerate phosphatase, domain 2"/>
    <property type="match status" value="1"/>
</dbReference>
<sequence length="259" mass="27320">MGTPPLIVFTDLDGTLLDHESYSFDPARTALERLRALEIPLILASSKTAAEIVEIQRAIGCQAFPAIVENGAGLLDPATGGASSDGRYIELLAAINEVSPSIRSQFEGFHDLGPKGIVQATGLTPEAARLAAKRQFSEPGLFYGGPEDLDAFLRALGKLGVKARRGGRFLTLSFGGTKADRMDEIASGFGNPPRLALGDAPNDVEMLEAADHGVIIANPHGADLPRLPGEAAGLIRRTALPGPLGWNSAVLDLLYQMDL</sequence>
<dbReference type="SUPFAM" id="SSF56784">
    <property type="entry name" value="HAD-like"/>
    <property type="match status" value="1"/>
</dbReference>
<gene>
    <name evidence="4" type="ORF">SAMN04488026_10774</name>
</gene>
<dbReference type="GO" id="GO:0005829">
    <property type="term" value="C:cytosol"/>
    <property type="evidence" value="ECO:0007669"/>
    <property type="project" value="TreeGrafter"/>
</dbReference>
<dbReference type="InterPro" id="IPR023214">
    <property type="entry name" value="HAD_sf"/>
</dbReference>
<protein>
    <submittedName>
        <fullName evidence="4">Mannosyl-3-phosphoglycerate phosphatase</fullName>
    </submittedName>
</protein>
<keyword evidence="2" id="KW-0378">Hydrolase</keyword>
<dbReference type="STRING" id="571298.SAMN04488026_10774"/>
<evidence type="ECO:0000256" key="1">
    <source>
        <dbReference type="ARBA" id="ARBA00022723"/>
    </source>
</evidence>
<dbReference type="Proteomes" id="UP000199382">
    <property type="component" value="Unassembled WGS sequence"/>
</dbReference>
<evidence type="ECO:0000256" key="2">
    <source>
        <dbReference type="ARBA" id="ARBA00022801"/>
    </source>
</evidence>